<reference evidence="1 2" key="1">
    <citation type="submission" date="2015-10" db="EMBL/GenBank/DDBJ databases">
        <authorList>
            <person name="Rovetto F.F."/>
            <person name="Cocolin L.L."/>
            <person name="Illeghems K.K."/>
            <person name="Van Nieuwerbuegh F.F."/>
            <person name="Houf K.K."/>
        </authorList>
    </citation>
    <scope>NUCLEOTIDE SEQUENCE [LARGE SCALE GENOMIC DNA]</scope>
    <source>
        <strain evidence="1 2">LMG 24486</strain>
    </source>
</reference>
<name>A0A1C7WQW6_9BACT</name>
<gene>
    <name evidence="1" type="ORF">AA347_01151</name>
</gene>
<comment type="caution">
    <text evidence="1">The sequence shown here is derived from an EMBL/GenBank/DDBJ whole genome shotgun (WGS) entry which is preliminary data.</text>
</comment>
<dbReference type="EMBL" id="LLKQ01000001">
    <property type="protein sequence ID" value="OCL95673.1"/>
    <property type="molecule type" value="Genomic_DNA"/>
</dbReference>
<keyword evidence="2" id="KW-1185">Reference proteome</keyword>
<evidence type="ECO:0000313" key="2">
    <source>
        <dbReference type="Proteomes" id="UP000092987"/>
    </source>
</evidence>
<dbReference type="Proteomes" id="UP000092987">
    <property type="component" value="Unassembled WGS sequence"/>
</dbReference>
<protein>
    <submittedName>
        <fullName evidence="1">Uncharacterized protein</fullName>
    </submittedName>
</protein>
<evidence type="ECO:0000313" key="1">
    <source>
        <dbReference type="EMBL" id="OCL95673.1"/>
    </source>
</evidence>
<dbReference type="RefSeq" id="WP_165595950.1">
    <property type="nucleotide sequence ID" value="NZ_CP035926.1"/>
</dbReference>
<proteinExistence type="predicted"/>
<organism evidence="1 2">
    <name type="scientific">Aliarcobacter thereius LMG 24486</name>
    <dbReference type="NCBI Taxonomy" id="1032240"/>
    <lineage>
        <taxon>Bacteria</taxon>
        <taxon>Pseudomonadati</taxon>
        <taxon>Campylobacterota</taxon>
        <taxon>Epsilonproteobacteria</taxon>
        <taxon>Campylobacterales</taxon>
        <taxon>Arcobacteraceae</taxon>
        <taxon>Aliarcobacter</taxon>
    </lineage>
</organism>
<sequence length="48" mass="5491">MEDKTKLKEYKAKIKEYLSKDKSLTGAIVTVGVTCKITKKKYNLVIKI</sequence>
<accession>A0A1C7WQW6</accession>